<evidence type="ECO:0000313" key="1">
    <source>
        <dbReference type="EMBL" id="PKR60501.1"/>
    </source>
</evidence>
<dbReference type="EMBL" id="NXGX01000001">
    <property type="protein sequence ID" value="PKR60501.1"/>
    <property type="molecule type" value="Genomic_DNA"/>
</dbReference>
<proteinExistence type="predicted"/>
<dbReference type="Gene3D" id="3.40.50.300">
    <property type="entry name" value="P-loop containing nucleotide triphosphate hydrolases"/>
    <property type="match status" value="1"/>
</dbReference>
<dbReference type="AlphaFoldDB" id="A0A2N3LCG0"/>
<sequence length="259" mass="28059">MLTERLDEARAALAQLDKQWKGQVACPDGETGGVISHAFGNVSLSRHIGPVGIRSVGLHEVVCGHDDGPASVLAWHLAQIGENKCETGPCGKSVFWIRQRRAIDQGRFYHLSLPDLASGPPPLMMTTGQQVTALWACEEVAKSGQVASVILETTDYGLTAARRLQLACEKAGTRLIVLRRAQQTNRLAPSSALTRWKIEPSDDRKTNSTGNIHHLSLIGGRGVRPGGWRVEINAATFSISVVNAMESRLPSDRAVRMRG</sequence>
<name>A0A2N3LCG0_9PROT</name>
<reference evidence="1 2" key="1">
    <citation type="submission" date="2017-09" db="EMBL/GenBank/DDBJ databases">
        <title>Biodiversity and function of Thalassospira species in the particle-attached aromatic-hydrocarbon-degrading consortia from the surface seawater of the China South Sea.</title>
        <authorList>
            <person name="Dong C."/>
            <person name="Lai Q."/>
            <person name="Shao Z."/>
        </authorList>
    </citation>
    <scope>NUCLEOTIDE SEQUENCE [LARGE SCALE GENOMIC DNA]</scope>
    <source>
        <strain evidence="1 2">139Z-12</strain>
    </source>
</reference>
<dbReference type="SUPFAM" id="SSF52540">
    <property type="entry name" value="P-loop containing nucleoside triphosphate hydrolases"/>
    <property type="match status" value="1"/>
</dbReference>
<dbReference type="Proteomes" id="UP000233332">
    <property type="component" value="Unassembled WGS sequence"/>
</dbReference>
<comment type="caution">
    <text evidence="1">The sequence shown here is derived from an EMBL/GenBank/DDBJ whole genome shotgun (WGS) entry which is preliminary data.</text>
</comment>
<accession>A0A2N3LCG0</accession>
<organism evidence="1 2">
    <name type="scientific">Thalassospira lohafexi</name>
    <dbReference type="NCBI Taxonomy" id="744227"/>
    <lineage>
        <taxon>Bacteria</taxon>
        <taxon>Pseudomonadati</taxon>
        <taxon>Pseudomonadota</taxon>
        <taxon>Alphaproteobacteria</taxon>
        <taxon>Rhodospirillales</taxon>
        <taxon>Thalassospiraceae</taxon>
        <taxon>Thalassospira</taxon>
    </lineage>
</organism>
<evidence type="ECO:0000313" key="2">
    <source>
        <dbReference type="Proteomes" id="UP000233332"/>
    </source>
</evidence>
<dbReference type="InterPro" id="IPR027417">
    <property type="entry name" value="P-loop_NTPase"/>
</dbReference>
<keyword evidence="2" id="KW-1185">Reference proteome</keyword>
<gene>
    <name evidence="1" type="ORF">COO92_02230</name>
</gene>
<protein>
    <submittedName>
        <fullName evidence="1">Protein ImuA</fullName>
    </submittedName>
</protein>
<dbReference type="RefSeq" id="WP_101299509.1">
    <property type="nucleotide sequence ID" value="NZ_NXGX01000001.1"/>
</dbReference>